<dbReference type="GO" id="GO:1990063">
    <property type="term" value="C:Bam protein complex"/>
    <property type="evidence" value="ECO:0007669"/>
    <property type="project" value="TreeGrafter"/>
</dbReference>
<dbReference type="GO" id="GO:0051205">
    <property type="term" value="P:protein insertion into membrane"/>
    <property type="evidence" value="ECO:0007669"/>
    <property type="project" value="UniProtKB-UniRule"/>
</dbReference>
<evidence type="ECO:0000256" key="1">
    <source>
        <dbReference type="ARBA" id="ARBA00022729"/>
    </source>
</evidence>
<dbReference type="GO" id="GO:0043165">
    <property type="term" value="P:Gram-negative-bacterium-type cell outer membrane assembly"/>
    <property type="evidence" value="ECO:0007669"/>
    <property type="project" value="UniProtKB-UniRule"/>
</dbReference>
<dbReference type="HAMAP" id="MF_00925">
    <property type="entry name" value="OM_assembly_BamE"/>
    <property type="match status" value="1"/>
</dbReference>
<comment type="similarity">
    <text evidence="4">Belongs to the BamE family.</text>
</comment>
<dbReference type="InterPro" id="IPR007450">
    <property type="entry name" value="BamE_dom"/>
</dbReference>
<proteinExistence type="inferred from homology"/>
<feature type="signal peptide" evidence="5">
    <location>
        <begin position="1"/>
        <end position="20"/>
    </location>
</feature>
<evidence type="ECO:0000256" key="3">
    <source>
        <dbReference type="ARBA" id="ARBA00023237"/>
    </source>
</evidence>
<evidence type="ECO:0000256" key="4">
    <source>
        <dbReference type="HAMAP-Rule" id="MF_00925"/>
    </source>
</evidence>
<evidence type="ECO:0000259" key="6">
    <source>
        <dbReference type="Pfam" id="PF04355"/>
    </source>
</evidence>
<dbReference type="STRING" id="83767.SAMN05660652_02472"/>
<dbReference type="PANTHER" id="PTHR37482:SF1">
    <property type="entry name" value="OUTER MEMBRANE PROTEIN ASSEMBLY FACTOR BAME"/>
    <property type="match status" value="1"/>
</dbReference>
<evidence type="ECO:0000256" key="2">
    <source>
        <dbReference type="ARBA" id="ARBA00023136"/>
    </source>
</evidence>
<evidence type="ECO:0000313" key="7">
    <source>
        <dbReference type="EMBL" id="SDH89579.1"/>
    </source>
</evidence>
<keyword evidence="3 4" id="KW-0998">Cell outer membrane</keyword>
<dbReference type="PROSITE" id="PS51257">
    <property type="entry name" value="PROKAR_LIPOPROTEIN"/>
    <property type="match status" value="1"/>
</dbReference>
<dbReference type="PANTHER" id="PTHR37482">
    <property type="entry name" value="OUTER MEMBRANE PROTEIN ASSEMBLY FACTOR BAME"/>
    <property type="match status" value="1"/>
</dbReference>
<keyword evidence="8" id="KW-1185">Reference proteome</keyword>
<feature type="domain" description="Outer membrane protein assembly factor BamE" evidence="6">
    <location>
        <begin position="36"/>
        <end position="103"/>
    </location>
</feature>
<dbReference type="InterPro" id="IPR037873">
    <property type="entry name" value="BamE-like"/>
</dbReference>
<keyword evidence="4" id="KW-0449">Lipoprotein</keyword>
<dbReference type="RefSeq" id="WP_091938111.1">
    <property type="nucleotide sequence ID" value="NZ_FNCY01000010.1"/>
</dbReference>
<keyword evidence="2 4" id="KW-0472">Membrane</keyword>
<protein>
    <recommendedName>
        <fullName evidence="4">Outer membrane protein assembly factor BamE</fullName>
    </recommendedName>
</protein>
<keyword evidence="1 4" id="KW-0732">Signal</keyword>
<gene>
    <name evidence="4" type="primary">bamE</name>
    <name evidence="7" type="ORF">SAMN05660652_02472</name>
</gene>
<sequence>MNFLRLATTALLFSAIAACSSVPRFVNEYKIDIQQGNVLSQDMVSQLRPGLTKDQVRYILGTPVLTDMFHASRWEYFYSLRKGNSGDTERRKFTVFFDADGKLIRVAGDVAAASTGEAVRAGNAMQELDLGSVGADVKAPPQQEERGFFGRILEKVGF</sequence>
<dbReference type="Gene3D" id="3.30.1450.10">
    <property type="match status" value="1"/>
</dbReference>
<comment type="subcellular location">
    <subcellularLocation>
        <location evidence="4">Cell outer membrane</location>
        <topology evidence="4">Lipid-anchor</topology>
    </subcellularLocation>
</comment>
<dbReference type="InterPro" id="IPR026592">
    <property type="entry name" value="BamE"/>
</dbReference>
<accession>A0A1G8G5C3</accession>
<dbReference type="Proteomes" id="UP000198607">
    <property type="component" value="Unassembled WGS sequence"/>
</dbReference>
<dbReference type="EMBL" id="FNCY01000010">
    <property type="protein sequence ID" value="SDH89579.1"/>
    <property type="molecule type" value="Genomic_DNA"/>
</dbReference>
<dbReference type="Pfam" id="PF04355">
    <property type="entry name" value="BamE"/>
    <property type="match status" value="1"/>
</dbReference>
<evidence type="ECO:0000256" key="5">
    <source>
        <dbReference type="SAM" id="SignalP"/>
    </source>
</evidence>
<evidence type="ECO:0000313" key="8">
    <source>
        <dbReference type="Proteomes" id="UP000198607"/>
    </source>
</evidence>
<name>A0A1G8G5C3_9RHOO</name>
<comment type="function">
    <text evidence="4">Part of the outer membrane protein assembly complex, which is involved in assembly and insertion of beta-barrel proteins into the outer membrane.</text>
</comment>
<dbReference type="OrthoDB" id="9808250at2"/>
<dbReference type="AlphaFoldDB" id="A0A1G8G5C3"/>
<comment type="subunit">
    <text evidence="4">Part of the Bam complex.</text>
</comment>
<dbReference type="GO" id="GO:0030674">
    <property type="term" value="F:protein-macromolecule adaptor activity"/>
    <property type="evidence" value="ECO:0007669"/>
    <property type="project" value="TreeGrafter"/>
</dbReference>
<keyword evidence="4" id="KW-0564">Palmitate</keyword>
<feature type="chain" id="PRO_5011801209" description="Outer membrane protein assembly factor BamE" evidence="5">
    <location>
        <begin position="21"/>
        <end position="158"/>
    </location>
</feature>
<organism evidence="7 8">
    <name type="scientific">Propionivibrio dicarboxylicus</name>
    <dbReference type="NCBI Taxonomy" id="83767"/>
    <lineage>
        <taxon>Bacteria</taxon>
        <taxon>Pseudomonadati</taxon>
        <taxon>Pseudomonadota</taxon>
        <taxon>Betaproteobacteria</taxon>
        <taxon>Rhodocyclales</taxon>
        <taxon>Rhodocyclaceae</taxon>
        <taxon>Propionivibrio</taxon>
    </lineage>
</organism>
<reference evidence="7 8" key="1">
    <citation type="submission" date="2016-10" db="EMBL/GenBank/DDBJ databases">
        <authorList>
            <person name="de Groot N.N."/>
        </authorList>
    </citation>
    <scope>NUCLEOTIDE SEQUENCE [LARGE SCALE GENOMIC DNA]</scope>
    <source>
        <strain evidence="7 8">DSM 5885</strain>
    </source>
</reference>